<dbReference type="GO" id="GO:0016846">
    <property type="term" value="F:carbon-sulfur lyase activity"/>
    <property type="evidence" value="ECO:0007669"/>
    <property type="project" value="InterPro"/>
</dbReference>
<dbReference type="InterPro" id="IPR006947">
    <property type="entry name" value="EGF_alliinase"/>
</dbReference>
<dbReference type="Pfam" id="PF04864">
    <property type="entry name" value="Alliinase_C"/>
    <property type="match status" value="1"/>
</dbReference>
<evidence type="ECO:0000256" key="2">
    <source>
        <dbReference type="ARBA" id="ARBA00006312"/>
    </source>
</evidence>
<reference evidence="8 9" key="1">
    <citation type="journal article" date="2018" name="Mol. Plant">
        <title>The genome of Artemisia annua provides insight into the evolution of Asteraceae family and artemisinin biosynthesis.</title>
        <authorList>
            <person name="Shen Q."/>
            <person name="Zhang L."/>
            <person name="Liao Z."/>
            <person name="Wang S."/>
            <person name="Yan T."/>
            <person name="Shi P."/>
            <person name="Liu M."/>
            <person name="Fu X."/>
            <person name="Pan Q."/>
            <person name="Wang Y."/>
            <person name="Lv Z."/>
            <person name="Lu X."/>
            <person name="Zhang F."/>
            <person name="Jiang W."/>
            <person name="Ma Y."/>
            <person name="Chen M."/>
            <person name="Hao X."/>
            <person name="Li L."/>
            <person name="Tang Y."/>
            <person name="Lv G."/>
            <person name="Zhou Y."/>
            <person name="Sun X."/>
            <person name="Brodelius P.E."/>
            <person name="Rose J.K.C."/>
            <person name="Tang K."/>
        </authorList>
    </citation>
    <scope>NUCLEOTIDE SEQUENCE [LARGE SCALE GENOMIC DNA]</scope>
    <source>
        <strain evidence="9">cv. Huhao1</strain>
        <tissue evidence="8">Leaf</tissue>
    </source>
</reference>
<dbReference type="Gene3D" id="3.90.1150.10">
    <property type="entry name" value="Aspartate Aminotransferase, domain 1"/>
    <property type="match status" value="1"/>
</dbReference>
<dbReference type="Gene3D" id="3.40.640.10">
    <property type="entry name" value="Type I PLP-dependent aspartate aminotransferase-like (Major domain)"/>
    <property type="match status" value="1"/>
</dbReference>
<dbReference type="InterPro" id="IPR015422">
    <property type="entry name" value="PyrdxlP-dep_Trfase_small"/>
</dbReference>
<dbReference type="STRING" id="35608.A0A2U1LRF3"/>
<feature type="domain" description="Alliinase EGF-like" evidence="6">
    <location>
        <begin position="45"/>
        <end position="97"/>
    </location>
</feature>
<dbReference type="InterPro" id="IPR015421">
    <property type="entry name" value="PyrdxlP-dep_Trfase_major"/>
</dbReference>
<feature type="domain" description="Alliinase C-terminal" evidence="7">
    <location>
        <begin position="102"/>
        <end position="454"/>
    </location>
</feature>
<dbReference type="InterPro" id="IPR050478">
    <property type="entry name" value="Ethylene_sulfur-biosynth"/>
</dbReference>
<dbReference type="GO" id="GO:0006520">
    <property type="term" value="P:amino acid metabolic process"/>
    <property type="evidence" value="ECO:0007669"/>
    <property type="project" value="TreeGrafter"/>
</dbReference>
<comment type="caution">
    <text evidence="8">The sequence shown here is derived from an EMBL/GenBank/DDBJ whole genome shotgun (WGS) entry which is preliminary data.</text>
</comment>
<keyword evidence="5" id="KW-0812">Transmembrane</keyword>
<dbReference type="InterPro" id="IPR006948">
    <property type="entry name" value="Alliinase_C"/>
</dbReference>
<dbReference type="PANTHER" id="PTHR43795:SF20">
    <property type="entry name" value="TRYPTOPHAN AMINOTRANSFERASE-RELATED PROTEIN 3"/>
    <property type="match status" value="1"/>
</dbReference>
<evidence type="ECO:0000313" key="9">
    <source>
        <dbReference type="Proteomes" id="UP000245207"/>
    </source>
</evidence>
<evidence type="ECO:0000259" key="7">
    <source>
        <dbReference type="Pfam" id="PF04864"/>
    </source>
</evidence>
<evidence type="ECO:0000256" key="5">
    <source>
        <dbReference type="SAM" id="Phobius"/>
    </source>
</evidence>
<accession>A0A2U1LRF3</accession>
<dbReference type="Gene3D" id="2.10.25.30">
    <property type="entry name" value="EGF-like, alliinase"/>
    <property type="match status" value="1"/>
</dbReference>
<keyword evidence="3" id="KW-0032">Aminotransferase</keyword>
<name>A0A2U1LRF3_ARTAN</name>
<evidence type="ECO:0000256" key="4">
    <source>
        <dbReference type="ARBA" id="ARBA00022898"/>
    </source>
</evidence>
<evidence type="ECO:0000256" key="3">
    <source>
        <dbReference type="ARBA" id="ARBA00022576"/>
    </source>
</evidence>
<comment type="similarity">
    <text evidence="2">Belongs to the alliinase family.</text>
</comment>
<sequence length="464" mass="52203">MKKYCYGFVLIVSVAINIFLSINLYGGRVQYSEKKLMLQDVDLGWSKKAAAEAEAIAAMPCSGHGRAFVDSLISEGGQLICECYDCYSGNDCSVYSPVGCTVDAKSGDPIFMEPFWMQNAENSAVVISGWHRLGYWYDHGDTMSIELERHIRKLHSVVGNAVTEGRYVVFGIGAMQLLSAAIYALASENASSPSNVLATIPYYPMFEHQTVFFNGKAFNFEGDTKTWQSKNDTDGKDVIEFVTSPNNPDGALTEPVLKGKTIYDHAYYWPHYTPIPSPSDQEVMIFSMSKFTGHAGTRFGWAVIKDKSVYDKFLQYIQFADLGISKDTQLRVLKLLKVVLEGDGKSLFQYGYEKMSDRWEKLIPIFSNSKRFSLQKRQPSHCNFFNQTRLPTPAYAWVKCERPEDLDCGAILAAGNIIGSPGSNFRDKDRYTRLNILMSEDDFELLLQRLTELVSLENNSIQTM</sequence>
<evidence type="ECO:0000259" key="6">
    <source>
        <dbReference type="Pfam" id="PF04863"/>
    </source>
</evidence>
<keyword evidence="5" id="KW-1133">Transmembrane helix</keyword>
<dbReference type="SUPFAM" id="SSF53383">
    <property type="entry name" value="PLP-dependent transferases"/>
    <property type="match status" value="1"/>
</dbReference>
<dbReference type="InterPro" id="IPR015424">
    <property type="entry name" value="PyrdxlP-dep_Trfase"/>
</dbReference>
<comment type="cofactor">
    <cofactor evidence="1">
        <name>pyridoxal 5'-phosphate</name>
        <dbReference type="ChEBI" id="CHEBI:597326"/>
    </cofactor>
</comment>
<dbReference type="InterPro" id="IPR037029">
    <property type="entry name" value="Alliinase_N_sf"/>
</dbReference>
<keyword evidence="5" id="KW-0472">Membrane</keyword>
<dbReference type="OrthoDB" id="2020362at2759"/>
<keyword evidence="8" id="KW-0808">Transferase</keyword>
<evidence type="ECO:0000313" key="8">
    <source>
        <dbReference type="EMBL" id="PWA51578.1"/>
    </source>
</evidence>
<dbReference type="Proteomes" id="UP000245207">
    <property type="component" value="Unassembled WGS sequence"/>
</dbReference>
<keyword evidence="9" id="KW-1185">Reference proteome</keyword>
<proteinExistence type="inferred from homology"/>
<dbReference type="CDD" id="cd00609">
    <property type="entry name" value="AAT_like"/>
    <property type="match status" value="1"/>
</dbReference>
<dbReference type="AlphaFoldDB" id="A0A2U1LRF3"/>
<protein>
    <submittedName>
        <fullName evidence="8">Pyridoxal phosphate-dependent transferase</fullName>
    </submittedName>
</protein>
<keyword evidence="4" id="KW-0663">Pyridoxal phosphate</keyword>
<dbReference type="PANTHER" id="PTHR43795">
    <property type="entry name" value="BIFUNCTIONAL ASPARTATE AMINOTRANSFERASE AND GLUTAMATE/ASPARTATE-PREPHENATE AMINOTRANSFERASE-RELATED"/>
    <property type="match status" value="1"/>
</dbReference>
<evidence type="ECO:0000256" key="1">
    <source>
        <dbReference type="ARBA" id="ARBA00001933"/>
    </source>
</evidence>
<dbReference type="Pfam" id="PF04863">
    <property type="entry name" value="EGF_alliinase"/>
    <property type="match status" value="1"/>
</dbReference>
<dbReference type="GO" id="GO:0008483">
    <property type="term" value="F:transaminase activity"/>
    <property type="evidence" value="ECO:0007669"/>
    <property type="project" value="UniProtKB-KW"/>
</dbReference>
<gene>
    <name evidence="8" type="ORF">CTI12_AA462360</name>
</gene>
<dbReference type="EMBL" id="PKPP01008107">
    <property type="protein sequence ID" value="PWA51578.1"/>
    <property type="molecule type" value="Genomic_DNA"/>
</dbReference>
<organism evidence="8 9">
    <name type="scientific">Artemisia annua</name>
    <name type="common">Sweet wormwood</name>
    <dbReference type="NCBI Taxonomy" id="35608"/>
    <lineage>
        <taxon>Eukaryota</taxon>
        <taxon>Viridiplantae</taxon>
        <taxon>Streptophyta</taxon>
        <taxon>Embryophyta</taxon>
        <taxon>Tracheophyta</taxon>
        <taxon>Spermatophyta</taxon>
        <taxon>Magnoliopsida</taxon>
        <taxon>eudicotyledons</taxon>
        <taxon>Gunneridae</taxon>
        <taxon>Pentapetalae</taxon>
        <taxon>asterids</taxon>
        <taxon>campanulids</taxon>
        <taxon>Asterales</taxon>
        <taxon>Asteraceae</taxon>
        <taxon>Asteroideae</taxon>
        <taxon>Anthemideae</taxon>
        <taxon>Artemisiinae</taxon>
        <taxon>Artemisia</taxon>
    </lineage>
</organism>
<feature type="transmembrane region" description="Helical" evidence="5">
    <location>
        <begin position="6"/>
        <end position="26"/>
    </location>
</feature>